<gene>
    <name evidence="1" type="ORF">MENT_LOCUS60433</name>
</gene>
<evidence type="ECO:0000313" key="1">
    <source>
        <dbReference type="EMBL" id="CAD2206554.1"/>
    </source>
</evidence>
<reference evidence="1 2" key="1">
    <citation type="submission" date="2020-08" db="EMBL/GenBank/DDBJ databases">
        <authorList>
            <person name="Koutsovoulos G."/>
            <person name="Danchin GJ E."/>
        </authorList>
    </citation>
    <scope>NUCLEOTIDE SEQUENCE [LARGE SCALE GENOMIC DNA]</scope>
</reference>
<accession>A0A6V7Y4V8</accession>
<name>A0A6V7Y4V8_MELEN</name>
<comment type="caution">
    <text evidence="1">The sequence shown here is derived from an EMBL/GenBank/DDBJ whole genome shotgun (WGS) entry which is preliminary data.</text>
</comment>
<dbReference type="SUPFAM" id="SSF81631">
    <property type="entry name" value="PAP/OAS1 substrate-binding domain"/>
    <property type="match status" value="1"/>
</dbReference>
<sequence length="45" mass="5385">MIMKVLLLYPDTNFIELIERFFLTYSTWKEMTEIVTGPNLAAQRF</sequence>
<dbReference type="Proteomes" id="UP000580250">
    <property type="component" value="Unassembled WGS sequence"/>
</dbReference>
<proteinExistence type="predicted"/>
<protein>
    <submittedName>
        <fullName evidence="1">Uncharacterized protein</fullName>
    </submittedName>
</protein>
<dbReference type="EMBL" id="CAJEWN010003112">
    <property type="protein sequence ID" value="CAD2206554.1"/>
    <property type="molecule type" value="Genomic_DNA"/>
</dbReference>
<evidence type="ECO:0000313" key="2">
    <source>
        <dbReference type="Proteomes" id="UP000580250"/>
    </source>
</evidence>
<dbReference type="AlphaFoldDB" id="A0A6V7Y4V8"/>
<organism evidence="1 2">
    <name type="scientific">Meloidogyne enterolobii</name>
    <name type="common">Root-knot nematode worm</name>
    <name type="synonym">Meloidogyne mayaguensis</name>
    <dbReference type="NCBI Taxonomy" id="390850"/>
    <lineage>
        <taxon>Eukaryota</taxon>
        <taxon>Metazoa</taxon>
        <taxon>Ecdysozoa</taxon>
        <taxon>Nematoda</taxon>
        <taxon>Chromadorea</taxon>
        <taxon>Rhabditida</taxon>
        <taxon>Tylenchina</taxon>
        <taxon>Tylenchomorpha</taxon>
        <taxon>Tylenchoidea</taxon>
        <taxon>Meloidogynidae</taxon>
        <taxon>Meloidogyninae</taxon>
        <taxon>Meloidogyne</taxon>
    </lineage>
</organism>